<dbReference type="InterPro" id="IPR000847">
    <property type="entry name" value="LysR_HTH_N"/>
</dbReference>
<evidence type="ECO:0000256" key="4">
    <source>
        <dbReference type="ARBA" id="ARBA00023163"/>
    </source>
</evidence>
<dbReference type="Proteomes" id="UP000189426">
    <property type="component" value="Unassembled WGS sequence"/>
</dbReference>
<dbReference type="InterPro" id="IPR036390">
    <property type="entry name" value="WH_DNA-bd_sf"/>
</dbReference>
<dbReference type="PANTHER" id="PTHR30537:SF31">
    <property type="entry name" value="TRANSCRIPTIONAL REGULATOR, LYSR FAMILY"/>
    <property type="match status" value="1"/>
</dbReference>
<protein>
    <recommendedName>
        <fullName evidence="5">HTH lysR-type domain-containing protein</fullName>
    </recommendedName>
</protein>
<keyword evidence="4" id="KW-0804">Transcription</keyword>
<evidence type="ECO:0000259" key="5">
    <source>
        <dbReference type="PROSITE" id="PS50931"/>
    </source>
</evidence>
<name>A0A1V3IG65_9PAST</name>
<dbReference type="GO" id="GO:0003700">
    <property type="term" value="F:DNA-binding transcription factor activity"/>
    <property type="evidence" value="ECO:0007669"/>
    <property type="project" value="InterPro"/>
</dbReference>
<reference evidence="6 7" key="1">
    <citation type="submission" date="2016-10" db="EMBL/GenBank/DDBJ databases">
        <title>Rodentibacter gen. nov. and new species.</title>
        <authorList>
            <person name="Christensen H."/>
        </authorList>
    </citation>
    <scope>NUCLEOTIDE SEQUENCE [LARGE SCALE GENOMIC DNA]</scope>
    <source>
        <strain evidence="6 7">Ppn418</strain>
    </source>
</reference>
<proteinExistence type="inferred from homology"/>
<keyword evidence="2" id="KW-0805">Transcription regulation</keyword>
<organism evidence="6 7">
    <name type="scientific">Rodentibacter mrazii</name>
    <dbReference type="NCBI Taxonomy" id="1908257"/>
    <lineage>
        <taxon>Bacteria</taxon>
        <taxon>Pseudomonadati</taxon>
        <taxon>Pseudomonadota</taxon>
        <taxon>Gammaproteobacteria</taxon>
        <taxon>Pasteurellales</taxon>
        <taxon>Pasteurellaceae</taxon>
        <taxon>Rodentibacter</taxon>
    </lineage>
</organism>
<dbReference type="Gene3D" id="3.40.190.290">
    <property type="match status" value="1"/>
</dbReference>
<dbReference type="AlphaFoldDB" id="A0A1V3IG65"/>
<dbReference type="RefSeq" id="WP_077494126.1">
    <property type="nucleotide sequence ID" value="NZ_MLHG01000040.1"/>
</dbReference>
<evidence type="ECO:0000256" key="3">
    <source>
        <dbReference type="ARBA" id="ARBA00023125"/>
    </source>
</evidence>
<accession>A0A1V3IG65</accession>
<gene>
    <name evidence="6" type="ORF">BKK47_06675</name>
</gene>
<feature type="domain" description="HTH lysR-type" evidence="5">
    <location>
        <begin position="5"/>
        <end position="51"/>
    </location>
</feature>
<evidence type="ECO:0000313" key="6">
    <source>
        <dbReference type="EMBL" id="OOF39422.1"/>
    </source>
</evidence>
<dbReference type="InterPro" id="IPR058163">
    <property type="entry name" value="LysR-type_TF_proteobact-type"/>
</dbReference>
<dbReference type="PROSITE" id="PS50931">
    <property type="entry name" value="HTH_LYSR"/>
    <property type="match status" value="1"/>
</dbReference>
<evidence type="ECO:0000313" key="7">
    <source>
        <dbReference type="Proteomes" id="UP000189426"/>
    </source>
</evidence>
<dbReference type="InterPro" id="IPR036388">
    <property type="entry name" value="WH-like_DNA-bd_sf"/>
</dbReference>
<dbReference type="GO" id="GO:0006351">
    <property type="term" value="P:DNA-templated transcription"/>
    <property type="evidence" value="ECO:0007669"/>
    <property type="project" value="TreeGrafter"/>
</dbReference>
<dbReference type="GO" id="GO:0043565">
    <property type="term" value="F:sequence-specific DNA binding"/>
    <property type="evidence" value="ECO:0007669"/>
    <property type="project" value="TreeGrafter"/>
</dbReference>
<comment type="caution">
    <text evidence="6">The sequence shown here is derived from an EMBL/GenBank/DDBJ whole genome shotgun (WGS) entry which is preliminary data.</text>
</comment>
<dbReference type="Gene3D" id="1.10.10.10">
    <property type="entry name" value="Winged helix-like DNA-binding domain superfamily/Winged helix DNA-binding domain"/>
    <property type="match status" value="1"/>
</dbReference>
<keyword evidence="7" id="KW-1185">Reference proteome</keyword>
<dbReference type="SUPFAM" id="SSF46785">
    <property type="entry name" value="Winged helix' DNA-binding domain"/>
    <property type="match status" value="1"/>
</dbReference>
<dbReference type="InterPro" id="IPR005119">
    <property type="entry name" value="LysR_subst-bd"/>
</dbReference>
<keyword evidence="3" id="KW-0238">DNA-binding</keyword>
<dbReference type="EMBL" id="MLHG01000040">
    <property type="protein sequence ID" value="OOF39422.1"/>
    <property type="molecule type" value="Genomic_DNA"/>
</dbReference>
<comment type="similarity">
    <text evidence="1">Belongs to the LysR transcriptional regulatory family.</text>
</comment>
<evidence type="ECO:0000256" key="1">
    <source>
        <dbReference type="ARBA" id="ARBA00009437"/>
    </source>
</evidence>
<dbReference type="SUPFAM" id="SSF53850">
    <property type="entry name" value="Periplasmic binding protein-like II"/>
    <property type="match status" value="1"/>
</dbReference>
<sequence length="290" mass="33778">MKHNLDLNDLYLFVQVVDAGSFSEASRRFAKLEKVLGVALIQRNTHQFEVTYLGDQYYQYCLSLVQQVEQAQRFIEQQSESKGQIRLSCPKELLDLYVNDMLAEFMATYADIELFVENTSRKVDLIKERLDFALRVRPYPFEDSEVVTKTFCLSQHYLVASPKLVKEPFKTLKQIHHYPVLTWVRQDHSWPFEHQKEGKQNIVYYPKLISENIYLIHKSAVKGVGIAVLPEVLVRKDLNQGRLQIISPDGWHIPKWIVHVAYSSRNSFQPSARLLIDFLSVKFAESDIVI</sequence>
<dbReference type="PANTHER" id="PTHR30537">
    <property type="entry name" value="HTH-TYPE TRANSCRIPTIONAL REGULATOR"/>
    <property type="match status" value="1"/>
</dbReference>
<dbReference type="Pfam" id="PF03466">
    <property type="entry name" value="LysR_substrate"/>
    <property type="match status" value="1"/>
</dbReference>
<evidence type="ECO:0000256" key="2">
    <source>
        <dbReference type="ARBA" id="ARBA00023015"/>
    </source>
</evidence>